<protein>
    <recommendedName>
        <fullName evidence="4">Phage protein</fullName>
    </recommendedName>
</protein>
<dbReference type="RefSeq" id="WP_042740106.1">
    <property type="nucleotide sequence ID" value="NZ_BKAX01000016.1"/>
</dbReference>
<dbReference type="Proteomes" id="UP000321057">
    <property type="component" value="Unassembled WGS sequence"/>
</dbReference>
<organism evidence="2 3">
    <name type="scientific">Staphylococcus gallinarum</name>
    <dbReference type="NCBI Taxonomy" id="1293"/>
    <lineage>
        <taxon>Bacteria</taxon>
        <taxon>Bacillati</taxon>
        <taxon>Bacillota</taxon>
        <taxon>Bacilli</taxon>
        <taxon>Bacillales</taxon>
        <taxon>Staphylococcaceae</taxon>
        <taxon>Staphylococcus</taxon>
    </lineage>
</organism>
<gene>
    <name evidence="2" type="ORF">SGA02_28170</name>
</gene>
<evidence type="ECO:0000256" key="1">
    <source>
        <dbReference type="SAM" id="Coils"/>
    </source>
</evidence>
<evidence type="ECO:0000313" key="3">
    <source>
        <dbReference type="Proteomes" id="UP000321057"/>
    </source>
</evidence>
<dbReference type="EMBL" id="BKAX01000016">
    <property type="protein sequence ID" value="GEQ06989.1"/>
    <property type="molecule type" value="Genomic_DNA"/>
</dbReference>
<evidence type="ECO:0008006" key="4">
    <source>
        <dbReference type="Google" id="ProtNLM"/>
    </source>
</evidence>
<keyword evidence="1" id="KW-0175">Coiled coil</keyword>
<sequence>MRKTKSPKIKMVSKALAQRIDKQCKQYKAERDTLIDDIAVLRANEKRLEQIRDIKDSALKGADIKIKALERENEKLKRENRRKYYSVNERNKYYQELWNKTEEYRTRAENAMELAERANCEVLRLEVVESNYNALTQHIRQKAEANPNVDRYIALVNYIDRLERGEDD</sequence>
<reference evidence="2 3" key="1">
    <citation type="submission" date="2019-07" db="EMBL/GenBank/DDBJ databases">
        <title>Whole genome shotgun sequence of Staphylococcus gallinarum NBRC 109767.</title>
        <authorList>
            <person name="Hosoyama A."/>
            <person name="Uohara A."/>
            <person name="Ohji S."/>
            <person name="Ichikawa N."/>
        </authorList>
    </citation>
    <scope>NUCLEOTIDE SEQUENCE [LARGE SCALE GENOMIC DNA]</scope>
    <source>
        <strain evidence="2 3">NBRC 109767</strain>
    </source>
</reference>
<accession>A0ABQ0Y6H4</accession>
<proteinExistence type="predicted"/>
<feature type="coiled-coil region" evidence="1">
    <location>
        <begin position="17"/>
        <end position="121"/>
    </location>
</feature>
<evidence type="ECO:0000313" key="2">
    <source>
        <dbReference type="EMBL" id="GEQ06989.1"/>
    </source>
</evidence>
<name>A0ABQ0Y6H4_STAGA</name>
<comment type="caution">
    <text evidence="2">The sequence shown here is derived from an EMBL/GenBank/DDBJ whole genome shotgun (WGS) entry which is preliminary data.</text>
</comment>
<keyword evidence="3" id="KW-1185">Reference proteome</keyword>